<dbReference type="OrthoDB" id="8253354at2"/>
<keyword evidence="2" id="KW-1185">Reference proteome</keyword>
<name>A0A4Q0RW23_9BRAD</name>
<accession>A0A4Q0RW23</accession>
<protein>
    <submittedName>
        <fullName evidence="1">Uncharacterized protein</fullName>
    </submittedName>
</protein>
<dbReference type="EMBL" id="LBJQ01000089">
    <property type="protein sequence ID" value="RXH24109.1"/>
    <property type="molecule type" value="Genomic_DNA"/>
</dbReference>
<evidence type="ECO:0000313" key="2">
    <source>
        <dbReference type="Proteomes" id="UP000289546"/>
    </source>
</evidence>
<dbReference type="AlphaFoldDB" id="A0A4Q0RW23"/>
<dbReference type="SUPFAM" id="SSF52540">
    <property type="entry name" value="P-loop containing nucleoside triphosphate hydrolases"/>
    <property type="match status" value="1"/>
</dbReference>
<organism evidence="1 2">
    <name type="scientific">Bradyrhizobium nanningense</name>
    <dbReference type="NCBI Taxonomy" id="1325118"/>
    <lineage>
        <taxon>Bacteria</taxon>
        <taxon>Pseudomonadati</taxon>
        <taxon>Pseudomonadota</taxon>
        <taxon>Alphaproteobacteria</taxon>
        <taxon>Hyphomicrobiales</taxon>
        <taxon>Nitrobacteraceae</taxon>
        <taxon>Bradyrhizobium</taxon>
    </lineage>
</organism>
<sequence length="549" mass="61033">MEREVLWWSQAGPSSVLGKIALAVSRKERVVCISSPYPRISGLTAAIERRLRTELSLDSVSINLTPEDQSKPIAHLLAGFLDVSAVEIGTVADFAVHPQLVDRVLIVDGLDRTQLRRWSLFLRQLMAVPAEETVVGPVVIVLLPTELTREDRSALCGPANLISTMGICDRYDSASYAAAIGARPAQGLTSRVGHAAAIEVAAWSREMLEEMVRWDAADQISPVPLLDRIAAKKRYAFPCWENGLVDYWDDEPAAHAAAALQYGYVDHVRRRIWSAQASVLLPFTQRVLRSLIARYQHFLAKQVSPEKPYVRTFNGRSKTTTNLWKLEFYDLREFTKDLLSPNEANLLGLASRTRNQVAHFDLMEPDDVLRFSDYYEATIGDVDFDIPGWNWPRCGQSMTLTVGPSGAGKSTWSAAQGIEVVSSDEIRKERSPDGEVPGVQSDIFHEVRVRSAKVLSNGRSVIVDAMHIEPDDRVRQLAIAPADVSKKYALIDRPLADKQRDGGWRGQKELVEKYHRLFVDQAGAVLTGDGRIDVEVIDLRVQKNEGASG</sequence>
<dbReference type="Pfam" id="PF13671">
    <property type="entry name" value="AAA_33"/>
    <property type="match status" value="1"/>
</dbReference>
<dbReference type="RefSeq" id="WP_128921303.1">
    <property type="nucleotide sequence ID" value="NZ_LBJC01000028.1"/>
</dbReference>
<evidence type="ECO:0000313" key="1">
    <source>
        <dbReference type="EMBL" id="RXH24109.1"/>
    </source>
</evidence>
<gene>
    <name evidence="1" type="ORF">XH99_28895</name>
</gene>
<dbReference type="InterPro" id="IPR027417">
    <property type="entry name" value="P-loop_NTPase"/>
</dbReference>
<comment type="caution">
    <text evidence="1">The sequence shown here is derived from an EMBL/GenBank/DDBJ whole genome shotgun (WGS) entry which is preliminary data.</text>
</comment>
<reference evidence="1 2" key="1">
    <citation type="submission" date="2015-04" db="EMBL/GenBank/DDBJ databases">
        <title>Comparative genomics of rhizobia nodulating Arachis hypogaea in China.</title>
        <authorList>
            <person name="Li Y."/>
        </authorList>
    </citation>
    <scope>NUCLEOTIDE SEQUENCE [LARGE SCALE GENOMIC DNA]</scope>
    <source>
        <strain evidence="1 2">CCBAU 51757</strain>
    </source>
</reference>
<dbReference type="Gene3D" id="3.40.50.300">
    <property type="entry name" value="P-loop containing nucleotide triphosphate hydrolases"/>
    <property type="match status" value="1"/>
</dbReference>
<proteinExistence type="predicted"/>
<dbReference type="Proteomes" id="UP000289546">
    <property type="component" value="Unassembled WGS sequence"/>
</dbReference>